<dbReference type="STRING" id="1161099.SAMN05444817_101369"/>
<reference evidence="3" key="1">
    <citation type="submission" date="2017-01" db="EMBL/GenBank/DDBJ databases">
        <authorList>
            <person name="Varghese N."/>
            <person name="Submissions S."/>
        </authorList>
    </citation>
    <scope>NUCLEOTIDE SEQUENCE [LARGE SCALE GENOMIC DNA]</scope>
    <source>
        <strain evidence="3">DSM 44531</strain>
    </source>
</reference>
<name>A0A1N7IRH1_9CORY</name>
<organism evidence="2 3">
    <name type="scientific">Corynebacterium appendicis CIP 107643</name>
    <dbReference type="NCBI Taxonomy" id="1161099"/>
    <lineage>
        <taxon>Bacteria</taxon>
        <taxon>Bacillati</taxon>
        <taxon>Actinomycetota</taxon>
        <taxon>Actinomycetes</taxon>
        <taxon>Mycobacteriales</taxon>
        <taxon>Corynebacteriaceae</taxon>
        <taxon>Corynebacterium</taxon>
    </lineage>
</organism>
<evidence type="ECO:0000313" key="3">
    <source>
        <dbReference type="Proteomes" id="UP000186292"/>
    </source>
</evidence>
<feature type="transmembrane region" description="Helical" evidence="1">
    <location>
        <begin position="21"/>
        <end position="39"/>
    </location>
</feature>
<keyword evidence="3" id="KW-1185">Reference proteome</keyword>
<dbReference type="AlphaFoldDB" id="A0A1N7IRH1"/>
<accession>A0A1N7IRH1</accession>
<proteinExistence type="predicted"/>
<dbReference type="EMBL" id="FTOF01000001">
    <property type="protein sequence ID" value="SIS39596.1"/>
    <property type="molecule type" value="Genomic_DNA"/>
</dbReference>
<keyword evidence="1" id="KW-0812">Transmembrane</keyword>
<keyword evidence="1" id="KW-1133">Transmembrane helix</keyword>
<protein>
    <submittedName>
        <fullName evidence="2">Uncharacterized protein</fullName>
    </submittedName>
</protein>
<dbReference type="RefSeq" id="WP_076598323.1">
    <property type="nucleotide sequence ID" value="NZ_CP046976.1"/>
</dbReference>
<dbReference type="OrthoDB" id="4403450at2"/>
<evidence type="ECO:0000256" key="1">
    <source>
        <dbReference type="SAM" id="Phobius"/>
    </source>
</evidence>
<feature type="transmembrane region" description="Helical" evidence="1">
    <location>
        <begin position="45"/>
        <end position="63"/>
    </location>
</feature>
<sequence>MNASLLGYFRHQFFAAPLTRLIWMIPILAMLAFGLLYVVRDSAVGVIFGPMMLTVFMIGALSLEDTAYTAYGLPSPGPKNSLPWRLFPLWCSARALR</sequence>
<gene>
    <name evidence="2" type="ORF">SAMN05444817_101369</name>
</gene>
<dbReference type="Proteomes" id="UP000186292">
    <property type="component" value="Unassembled WGS sequence"/>
</dbReference>
<keyword evidence="1" id="KW-0472">Membrane</keyword>
<evidence type="ECO:0000313" key="2">
    <source>
        <dbReference type="EMBL" id="SIS39596.1"/>
    </source>
</evidence>